<organism evidence="2 3">
    <name type="scientific">Muraenolepis orangiensis</name>
    <name type="common">Patagonian moray cod</name>
    <dbReference type="NCBI Taxonomy" id="630683"/>
    <lineage>
        <taxon>Eukaryota</taxon>
        <taxon>Metazoa</taxon>
        <taxon>Chordata</taxon>
        <taxon>Craniata</taxon>
        <taxon>Vertebrata</taxon>
        <taxon>Euteleostomi</taxon>
        <taxon>Actinopterygii</taxon>
        <taxon>Neopterygii</taxon>
        <taxon>Teleostei</taxon>
        <taxon>Neoteleostei</taxon>
        <taxon>Acanthomorphata</taxon>
        <taxon>Zeiogadaria</taxon>
        <taxon>Gadariae</taxon>
        <taxon>Gadiformes</taxon>
        <taxon>Muraenolepidoidei</taxon>
        <taxon>Muraenolepididae</taxon>
        <taxon>Muraenolepis</taxon>
    </lineage>
</organism>
<reference evidence="2" key="1">
    <citation type="submission" date="2022-07" db="EMBL/GenBank/DDBJ databases">
        <title>Chromosome-level genome of Muraenolepis orangiensis.</title>
        <authorList>
            <person name="Kim J."/>
        </authorList>
    </citation>
    <scope>NUCLEOTIDE SEQUENCE</scope>
    <source>
        <strain evidence="2">KU_S4_2022</strain>
        <tissue evidence="2">Muscle</tissue>
    </source>
</reference>
<comment type="caution">
    <text evidence="2">The sequence shown here is derived from an EMBL/GenBank/DDBJ whole genome shotgun (WGS) entry which is preliminary data.</text>
</comment>
<proteinExistence type="predicted"/>
<evidence type="ECO:0000313" key="3">
    <source>
        <dbReference type="Proteomes" id="UP001148018"/>
    </source>
</evidence>
<feature type="non-terminal residue" evidence="2">
    <location>
        <position position="312"/>
    </location>
</feature>
<feature type="region of interest" description="Disordered" evidence="1">
    <location>
        <begin position="238"/>
        <end position="287"/>
    </location>
</feature>
<keyword evidence="3" id="KW-1185">Reference proteome</keyword>
<dbReference type="Proteomes" id="UP001148018">
    <property type="component" value="Unassembled WGS sequence"/>
</dbReference>
<feature type="compositionally biased region" description="Basic and acidic residues" evidence="1">
    <location>
        <begin position="257"/>
        <end position="281"/>
    </location>
</feature>
<evidence type="ECO:0000313" key="2">
    <source>
        <dbReference type="EMBL" id="KAJ3586697.1"/>
    </source>
</evidence>
<evidence type="ECO:0000256" key="1">
    <source>
        <dbReference type="SAM" id="MobiDB-lite"/>
    </source>
</evidence>
<feature type="compositionally biased region" description="Basic and acidic residues" evidence="1">
    <location>
        <begin position="238"/>
        <end position="250"/>
    </location>
</feature>
<dbReference type="AlphaFoldDB" id="A0A9Q0DHG1"/>
<name>A0A9Q0DHG1_9TELE</name>
<protein>
    <submittedName>
        <fullName evidence="2">Uncharacterized protein</fullName>
    </submittedName>
</protein>
<sequence length="312" mass="37613">MEKSQEVLEVEHIHESPTDLLVDTSECFDVYDPTGRDLFWSRWREKRLKLLQGLRAWEAAPEVVPTPPLKWEDKRKMKEAVQKKQWEEKWSATHHFRLCLLHLRRIMKEEILEKARKQRDGLEENIQKIEEENRAEMEKKLKEIKLLKKEMREKKENGDKEMKMMKEEGWKCHRKVLDHEIEQLEEEERKQKVANTERIKLLRKEMRDKGEEAKSDLDFIKKEGWLTHKVSLGKEMKRLDEEERKEKATKQETTQLQKEEMRRNRERAKRDLKALNKDGRKLPAGRMRRPSLCILDMNAALTALISQRSERS</sequence>
<dbReference type="EMBL" id="JANIIK010000117">
    <property type="protein sequence ID" value="KAJ3586697.1"/>
    <property type="molecule type" value="Genomic_DNA"/>
</dbReference>
<accession>A0A9Q0DHG1</accession>
<gene>
    <name evidence="2" type="ORF">NHX12_013093</name>
</gene>